<dbReference type="AlphaFoldDB" id="A0A231VKE6"/>
<feature type="transmembrane region" description="Helical" evidence="1">
    <location>
        <begin position="172"/>
        <end position="194"/>
    </location>
</feature>
<feature type="transmembrane region" description="Helical" evidence="1">
    <location>
        <begin position="109"/>
        <end position="132"/>
    </location>
</feature>
<dbReference type="Proteomes" id="UP000215301">
    <property type="component" value="Unassembled WGS sequence"/>
</dbReference>
<comment type="caution">
    <text evidence="2">The sequence shown here is derived from an EMBL/GenBank/DDBJ whole genome shotgun (WGS) entry which is preliminary data.</text>
</comment>
<name>A0A231VKE6_THETR</name>
<keyword evidence="1" id="KW-1133">Transmembrane helix</keyword>
<evidence type="ECO:0000313" key="2">
    <source>
        <dbReference type="EMBL" id="OXT08604.1"/>
    </source>
</evidence>
<keyword evidence="1" id="KW-0472">Membrane</keyword>
<protein>
    <submittedName>
        <fullName evidence="2">Uncharacterized protein</fullName>
    </submittedName>
</protein>
<accession>A0A231VKE6</accession>
<feature type="transmembrane region" description="Helical" evidence="1">
    <location>
        <begin position="201"/>
        <end position="218"/>
    </location>
</feature>
<proteinExistence type="predicted"/>
<keyword evidence="1" id="KW-0812">Transmembrane</keyword>
<sequence>MRKLLENEINKKIIIYGSIIAILLGLYNVYLTNLYGINSLEGLFFVEYGFVDIKMIKYVTPFLKWVLPQMVLMWILKEFVAGELDKNGVYIFTRTNRRGKWVIDKTYDLFKFVILFYFIMFLITYIIGTVVGYKMLYIYKGIELILTMFILTVLLNYEYILIINILSLKMDVIYSFLIALFVDIFSLLLSSFIYEYFKMKIYLLKLLPVSHGILAWHSMNNMYNNLYMFEFSIKNFSIIDSISYLILSCFIIVIYGIYAFQHKDII</sequence>
<feature type="transmembrane region" description="Helical" evidence="1">
    <location>
        <begin position="12"/>
        <end position="30"/>
    </location>
</feature>
<dbReference type="EMBL" id="NKHD01000012">
    <property type="protein sequence ID" value="OXT08604.1"/>
    <property type="molecule type" value="Genomic_DNA"/>
</dbReference>
<evidence type="ECO:0000313" key="3">
    <source>
        <dbReference type="Proteomes" id="UP000215301"/>
    </source>
</evidence>
<feature type="transmembrane region" description="Helical" evidence="1">
    <location>
        <begin position="238"/>
        <end position="260"/>
    </location>
</feature>
<reference evidence="2 3" key="1">
    <citation type="submission" date="2017-06" db="EMBL/GenBank/DDBJ databases">
        <title>Isolation and characterization of a thermophilic and butanogenic Thermoanaerobacterium thermosaccharolyticum M5 capable of efficient degradation of hemicellulose.</title>
        <authorList>
            <person name="Xin F."/>
            <person name="Jiang Y."/>
        </authorList>
    </citation>
    <scope>NUCLEOTIDE SEQUENCE [LARGE SCALE GENOMIC DNA]</scope>
    <source>
        <strain evidence="2 3">M5</strain>
    </source>
</reference>
<evidence type="ECO:0000256" key="1">
    <source>
        <dbReference type="SAM" id="Phobius"/>
    </source>
</evidence>
<dbReference type="RefSeq" id="WP_094044478.1">
    <property type="nucleotide sequence ID" value="NZ_NKHD01000012.1"/>
</dbReference>
<organism evidence="2 3">
    <name type="scientific">Thermoanaerobacterium thermosaccharolyticum</name>
    <name type="common">Clostridium thermosaccharolyticum</name>
    <dbReference type="NCBI Taxonomy" id="1517"/>
    <lineage>
        <taxon>Bacteria</taxon>
        <taxon>Bacillati</taxon>
        <taxon>Bacillota</taxon>
        <taxon>Clostridia</taxon>
        <taxon>Thermoanaerobacterales</taxon>
        <taxon>Thermoanaerobacteraceae</taxon>
        <taxon>Thermoanaerobacterium</taxon>
    </lineage>
</organism>
<feature type="transmembrane region" description="Helical" evidence="1">
    <location>
        <begin position="144"/>
        <end position="166"/>
    </location>
</feature>
<gene>
    <name evidence="2" type="ORF">CE561_04735</name>
</gene>